<dbReference type="InterPro" id="IPR011008">
    <property type="entry name" value="Dimeric_a/b-barrel"/>
</dbReference>
<comment type="caution">
    <text evidence="2">The sequence shown here is derived from an EMBL/GenBank/DDBJ whole genome shotgun (WGS) entry which is preliminary data.</text>
</comment>
<accession>A0A1W9HWH6</accession>
<organism evidence="2 3">
    <name type="scientific">Candidatus Raskinella chloraquaticus</name>
    <dbReference type="NCBI Taxonomy" id="1951219"/>
    <lineage>
        <taxon>Bacteria</taxon>
        <taxon>Pseudomonadati</taxon>
        <taxon>Pseudomonadota</taxon>
        <taxon>Alphaproteobacteria</taxon>
        <taxon>Hyphomicrobiales</taxon>
        <taxon>Phreatobacteraceae</taxon>
        <taxon>Candidatus Raskinella</taxon>
    </lineage>
</organism>
<dbReference type="PANTHER" id="PTHR37811">
    <property type="entry name" value="BLL5343 PROTEIN"/>
    <property type="match status" value="1"/>
</dbReference>
<sequence length="203" mass="21920">MFAVLFEVVPKAERYDEYLSIAAGLRPELLASPGFRENTRYASRARAGLLLSLSLWDNEKALIRWRTHAGHHAAQARGRSAVLDHYRLRVGEVIAHSADDIGSGRSRLDTTDVGAAKAVVVVDGPEAAALSALQCQRDAIAADSDCLEAITEPGRFLALQGFGAEAAALAAVGNTAPPGRRIAIRIIRDYGMDDRREAVQWMA</sequence>
<dbReference type="InterPro" id="IPR007138">
    <property type="entry name" value="ABM_dom"/>
</dbReference>
<dbReference type="PANTHER" id="PTHR37811:SF2">
    <property type="entry name" value="ABM DOMAIN-CONTAINING PROTEIN"/>
    <property type="match status" value="1"/>
</dbReference>
<proteinExistence type="predicted"/>
<feature type="domain" description="ABM" evidence="1">
    <location>
        <begin position="1"/>
        <end position="77"/>
    </location>
</feature>
<evidence type="ECO:0000259" key="1">
    <source>
        <dbReference type="Pfam" id="PF03992"/>
    </source>
</evidence>
<dbReference type="Gene3D" id="3.30.70.100">
    <property type="match status" value="1"/>
</dbReference>
<dbReference type="Proteomes" id="UP000192872">
    <property type="component" value="Unassembled WGS sequence"/>
</dbReference>
<dbReference type="SUPFAM" id="SSF54909">
    <property type="entry name" value="Dimeric alpha+beta barrel"/>
    <property type="match status" value="1"/>
</dbReference>
<dbReference type="STRING" id="1827387.A4S15_09870"/>
<dbReference type="EMBL" id="LWDL01000017">
    <property type="protein sequence ID" value="OQW51779.1"/>
    <property type="molecule type" value="Genomic_DNA"/>
</dbReference>
<dbReference type="InterPro" id="IPR052936">
    <property type="entry name" value="Jasmonate_Hydroxylase-like"/>
</dbReference>
<evidence type="ECO:0000313" key="3">
    <source>
        <dbReference type="Proteomes" id="UP000192872"/>
    </source>
</evidence>
<protein>
    <recommendedName>
        <fullName evidence="1">ABM domain-containing protein</fullName>
    </recommendedName>
</protein>
<gene>
    <name evidence="2" type="ORF">A4S15_09870</name>
</gene>
<dbReference type="RefSeq" id="WP_376802223.1">
    <property type="nucleotide sequence ID" value="NZ_DBNB01000034.1"/>
</dbReference>
<name>A0A1W9HWH6_9HYPH</name>
<reference evidence="2 3" key="1">
    <citation type="journal article" date="2017" name="Water Res.">
        <title>Comammox in drinking water systems.</title>
        <authorList>
            <person name="Wang Y."/>
            <person name="Ma L."/>
            <person name="Mao Y."/>
            <person name="Jiang X."/>
            <person name="Xia Y."/>
            <person name="Yu K."/>
            <person name="Li B."/>
            <person name="Zhang T."/>
        </authorList>
    </citation>
    <scope>NUCLEOTIDE SEQUENCE [LARGE SCALE GENOMIC DNA]</scope>
    <source>
        <strain evidence="2">SG_bin8</strain>
    </source>
</reference>
<evidence type="ECO:0000313" key="2">
    <source>
        <dbReference type="EMBL" id="OQW51779.1"/>
    </source>
</evidence>
<dbReference type="AlphaFoldDB" id="A0A1W9HWH6"/>
<dbReference type="Pfam" id="PF03992">
    <property type="entry name" value="ABM"/>
    <property type="match status" value="1"/>
</dbReference>